<sequence>MMLENPNLLEHETFTDMLWAVFHLTDELLARENIESLPESDIKHLENDVKRVFNSILVQWVGYMNHLKSDYPYLFSLELRRNPFSPDNGVIVR</sequence>
<proteinExistence type="predicted"/>
<comment type="caution">
    <text evidence="1">The sequence shown here is derived from an EMBL/GenBank/DDBJ whole genome shotgun (WGS) entry which is preliminary data.</text>
</comment>
<accession>A0A645GPQ6</accession>
<reference evidence="1" key="1">
    <citation type="submission" date="2019-08" db="EMBL/GenBank/DDBJ databases">
        <authorList>
            <person name="Kucharzyk K."/>
            <person name="Murdoch R.W."/>
            <person name="Higgins S."/>
            <person name="Loffler F."/>
        </authorList>
    </citation>
    <scope>NUCLEOTIDE SEQUENCE</scope>
</reference>
<evidence type="ECO:0000313" key="1">
    <source>
        <dbReference type="EMBL" id="MPN25934.1"/>
    </source>
</evidence>
<gene>
    <name evidence="1" type="ORF">SDC9_173355</name>
</gene>
<dbReference type="EMBL" id="VSSQ01075298">
    <property type="protein sequence ID" value="MPN25934.1"/>
    <property type="molecule type" value="Genomic_DNA"/>
</dbReference>
<organism evidence="1">
    <name type="scientific">bioreactor metagenome</name>
    <dbReference type="NCBI Taxonomy" id="1076179"/>
    <lineage>
        <taxon>unclassified sequences</taxon>
        <taxon>metagenomes</taxon>
        <taxon>ecological metagenomes</taxon>
    </lineage>
</organism>
<protein>
    <submittedName>
        <fullName evidence="1">Uncharacterized protein</fullName>
    </submittedName>
</protein>
<name>A0A645GPQ6_9ZZZZ</name>
<dbReference type="AlphaFoldDB" id="A0A645GPQ6"/>